<dbReference type="GO" id="GO:0009014">
    <property type="term" value="F:succinyl-diaminopimelate desuccinylase activity"/>
    <property type="evidence" value="ECO:0007669"/>
    <property type="project" value="UniProtKB-UniRule"/>
</dbReference>
<name>A0A170SDX4_EHRRU</name>
<feature type="binding site" evidence="15">
    <location>
        <position position="138"/>
    </location>
    <ligand>
        <name>Zn(2+)</name>
        <dbReference type="ChEBI" id="CHEBI:29105"/>
        <label>2</label>
    </ligand>
</feature>
<evidence type="ECO:0000256" key="9">
    <source>
        <dbReference type="ARBA" id="ARBA00022833"/>
    </source>
</evidence>
<keyword evidence="10 15" id="KW-0220">Diaminopimelate biosynthesis</keyword>
<feature type="active site" description="Proton acceptor" evidence="15">
    <location>
        <position position="137"/>
    </location>
</feature>
<comment type="caution">
    <text evidence="17">The sequence shown here is derived from an EMBL/GenBank/DDBJ whole genome shotgun (WGS) entry which is preliminary data.</text>
</comment>
<dbReference type="PROSITE" id="PS00759">
    <property type="entry name" value="ARGE_DAPE_CPG2_2"/>
    <property type="match status" value="1"/>
</dbReference>
<feature type="binding site" evidence="15">
    <location>
        <position position="72"/>
    </location>
    <ligand>
        <name>Zn(2+)</name>
        <dbReference type="ChEBI" id="CHEBI:29105"/>
        <label>1</label>
    </ligand>
</feature>
<dbReference type="Proteomes" id="UP000092731">
    <property type="component" value="Unassembled WGS sequence"/>
</dbReference>
<comment type="similarity">
    <text evidence="2 15">Belongs to the peptidase M20A family. DapE subfamily.</text>
</comment>
<evidence type="ECO:0000256" key="10">
    <source>
        <dbReference type="ARBA" id="ARBA00022915"/>
    </source>
</evidence>
<evidence type="ECO:0000256" key="15">
    <source>
        <dbReference type="HAMAP-Rule" id="MF_01690"/>
    </source>
</evidence>
<evidence type="ECO:0000256" key="1">
    <source>
        <dbReference type="ARBA" id="ARBA00005130"/>
    </source>
</evidence>
<dbReference type="RefSeq" id="WP_065433576.1">
    <property type="nucleotide sequence ID" value="NZ_BDDM01000040.1"/>
</dbReference>
<dbReference type="EC" id="3.5.1.18" evidence="4 15"/>
<dbReference type="Pfam" id="PF01546">
    <property type="entry name" value="Peptidase_M20"/>
    <property type="match status" value="1"/>
</dbReference>
<evidence type="ECO:0000313" key="17">
    <source>
        <dbReference type="EMBL" id="GAT77933.1"/>
    </source>
</evidence>
<reference evidence="18" key="1">
    <citation type="submission" date="2016-05" db="EMBL/GenBank/DDBJ databases">
        <title>Draft genome sequences of four strains of Ehrlichia ruminantium, a tick-borne pathogen of ruminants, isolated from Zimbabwe, The Gambia and Ghana.</title>
        <authorList>
            <person name="Nakao R."/>
            <person name="Jongejan F."/>
            <person name="Sugimoto C."/>
        </authorList>
    </citation>
    <scope>NUCLEOTIDE SEQUENCE [LARGE SCALE GENOMIC DNA]</scope>
    <source>
        <strain evidence="18">Pokoase 417</strain>
    </source>
</reference>
<comment type="subunit">
    <text evidence="3 15">Homodimer.</text>
</comment>
<evidence type="ECO:0000256" key="12">
    <source>
        <dbReference type="ARBA" id="ARBA00023285"/>
    </source>
</evidence>
<gene>
    <name evidence="15 17" type="primary">dapE</name>
    <name evidence="17" type="ORF">EHRUM3_01350</name>
</gene>
<sequence>MVIDPVTLSQELISFPSVTPTDNGAISFLSDVLSQYGFTCHILDFGDETVTVRNLYAYRGIAEGPNLCFAGHTDVVKTGDLTKWKFDPFSGHIEDDILYGRGAVDMKSAICAFIAAVSRINFNEVPGSISFLISGDEEGDHFQYGTPSVLKWLDENNNKIDYCIIGEPTSNSFLGDTIKVGRRGSVHFKITCNGIQGHVAYPHLAENPIDNMVSILYKICNTTLDTGNEYFQPSNCEIVSVDTGNTSRNVIPDTIVAHINIRYNNIHTAKSLFDIINNICAQVTSKYQLLQSVSGEPFFNQPNQYFDMLSSAIKKVTGQNAIASTSGGVSDSRFIKNVCPVIEFGLKNETAHKIDEHVPIKEIYQLADIYTEFIKQFFNLSTT</sequence>
<keyword evidence="12 15" id="KW-0170">Cobalt</keyword>
<evidence type="ECO:0000256" key="5">
    <source>
        <dbReference type="ARBA" id="ARBA00022391"/>
    </source>
</evidence>
<feature type="active site" evidence="15">
    <location>
        <position position="74"/>
    </location>
</feature>
<dbReference type="HAMAP" id="MF_01690">
    <property type="entry name" value="DapE"/>
    <property type="match status" value="1"/>
</dbReference>
<comment type="catalytic activity">
    <reaction evidence="14 15">
        <text>N-succinyl-(2S,6S)-2,6-diaminopimelate + H2O = (2S,6S)-2,6-diaminopimelate + succinate</text>
        <dbReference type="Rhea" id="RHEA:22608"/>
        <dbReference type="ChEBI" id="CHEBI:15377"/>
        <dbReference type="ChEBI" id="CHEBI:30031"/>
        <dbReference type="ChEBI" id="CHEBI:57609"/>
        <dbReference type="ChEBI" id="CHEBI:58087"/>
        <dbReference type="EC" id="3.5.1.18"/>
    </reaction>
</comment>
<dbReference type="InterPro" id="IPR011650">
    <property type="entry name" value="Peptidase_M20_dimer"/>
</dbReference>
<feature type="binding site" evidence="15">
    <location>
        <position position="167"/>
    </location>
    <ligand>
        <name>Zn(2+)</name>
        <dbReference type="ChEBI" id="CHEBI:29105"/>
        <label>1</label>
    </ligand>
</feature>
<evidence type="ECO:0000256" key="2">
    <source>
        <dbReference type="ARBA" id="ARBA00006746"/>
    </source>
</evidence>
<keyword evidence="6 15" id="KW-0028">Amino-acid biosynthesis</keyword>
<proteinExistence type="inferred from homology"/>
<dbReference type="GO" id="GO:0008777">
    <property type="term" value="F:acetylornithine deacetylase activity"/>
    <property type="evidence" value="ECO:0007669"/>
    <property type="project" value="TreeGrafter"/>
</dbReference>
<dbReference type="InterPro" id="IPR050072">
    <property type="entry name" value="Peptidase_M20A"/>
</dbReference>
<dbReference type="GO" id="GO:0008270">
    <property type="term" value="F:zinc ion binding"/>
    <property type="evidence" value="ECO:0007669"/>
    <property type="project" value="UniProtKB-UniRule"/>
</dbReference>
<dbReference type="GO" id="GO:0009089">
    <property type="term" value="P:lysine biosynthetic process via diaminopimelate"/>
    <property type="evidence" value="ECO:0007669"/>
    <property type="project" value="UniProtKB-UniRule"/>
</dbReference>
<keyword evidence="8 15" id="KW-0378">Hydrolase</keyword>
<dbReference type="GO" id="GO:0050897">
    <property type="term" value="F:cobalt ion binding"/>
    <property type="evidence" value="ECO:0007669"/>
    <property type="project" value="UniProtKB-UniRule"/>
</dbReference>
<dbReference type="Gene3D" id="3.30.70.360">
    <property type="match status" value="1"/>
</dbReference>
<dbReference type="Pfam" id="PF07687">
    <property type="entry name" value="M20_dimer"/>
    <property type="match status" value="1"/>
</dbReference>
<evidence type="ECO:0000256" key="3">
    <source>
        <dbReference type="ARBA" id="ARBA00011738"/>
    </source>
</evidence>
<evidence type="ECO:0000313" key="18">
    <source>
        <dbReference type="Proteomes" id="UP000092731"/>
    </source>
</evidence>
<evidence type="ECO:0000259" key="16">
    <source>
        <dbReference type="Pfam" id="PF07687"/>
    </source>
</evidence>
<dbReference type="SUPFAM" id="SSF53187">
    <property type="entry name" value="Zn-dependent exopeptidases"/>
    <property type="match status" value="1"/>
</dbReference>
<dbReference type="PANTHER" id="PTHR43808">
    <property type="entry name" value="ACETYLORNITHINE DEACETYLASE"/>
    <property type="match status" value="1"/>
</dbReference>
<evidence type="ECO:0000256" key="7">
    <source>
        <dbReference type="ARBA" id="ARBA00022723"/>
    </source>
</evidence>
<dbReference type="Gene3D" id="3.40.630.10">
    <property type="entry name" value="Zn peptidases"/>
    <property type="match status" value="2"/>
</dbReference>
<evidence type="ECO:0000256" key="4">
    <source>
        <dbReference type="ARBA" id="ARBA00011921"/>
    </source>
</evidence>
<dbReference type="CDD" id="cd03891">
    <property type="entry name" value="M20_DapE_proteobac"/>
    <property type="match status" value="1"/>
</dbReference>
<comment type="pathway">
    <text evidence="1 15">Amino-acid biosynthesis; L-lysine biosynthesis via DAP pathway; LL-2,6-diaminopimelate from (S)-tetrahydrodipicolinate (succinylase route): step 3/3.</text>
</comment>
<dbReference type="InterPro" id="IPR036264">
    <property type="entry name" value="Bact_exopeptidase_dim_dom"/>
</dbReference>
<dbReference type="InterPro" id="IPR005941">
    <property type="entry name" value="DapE_proteobac"/>
</dbReference>
<dbReference type="UniPathway" id="UPA00034">
    <property type="reaction ID" value="UER00021"/>
</dbReference>
<keyword evidence="7 15" id="KW-0479">Metal-binding</keyword>
<comment type="function">
    <text evidence="15">Catalyzes the hydrolysis of N-succinyl-L,L-diaminopimelic acid (SDAP), forming succinate and LL-2,6-diaminopimelate (DAP), an intermediate involved in the bacterial biosynthesis of lysine and meso-diaminopimelic acid, an essential component of bacterial cell walls.</text>
</comment>
<evidence type="ECO:0000256" key="11">
    <source>
        <dbReference type="ARBA" id="ARBA00023154"/>
    </source>
</evidence>
<evidence type="ECO:0000256" key="6">
    <source>
        <dbReference type="ARBA" id="ARBA00022605"/>
    </source>
</evidence>
<organism evidence="17 18">
    <name type="scientific">Ehrlichia ruminantium</name>
    <name type="common">heartwater rickettsia</name>
    <name type="synonym">Cowdria ruminantium</name>
    <dbReference type="NCBI Taxonomy" id="779"/>
    <lineage>
        <taxon>Bacteria</taxon>
        <taxon>Pseudomonadati</taxon>
        <taxon>Pseudomonadota</taxon>
        <taxon>Alphaproteobacteria</taxon>
        <taxon>Rickettsiales</taxon>
        <taxon>Anaplasmataceae</taxon>
        <taxon>Ehrlichia</taxon>
    </lineage>
</organism>
<keyword evidence="9 15" id="KW-0862">Zinc</keyword>
<dbReference type="GO" id="GO:0006526">
    <property type="term" value="P:L-arginine biosynthetic process"/>
    <property type="evidence" value="ECO:0007669"/>
    <property type="project" value="TreeGrafter"/>
</dbReference>
<dbReference type="NCBIfam" id="TIGR01246">
    <property type="entry name" value="dapE_proteo"/>
    <property type="match status" value="1"/>
</dbReference>
<evidence type="ECO:0000256" key="13">
    <source>
        <dbReference type="ARBA" id="ARBA00031891"/>
    </source>
</evidence>
<dbReference type="PANTHER" id="PTHR43808:SF31">
    <property type="entry name" value="N-ACETYL-L-CITRULLINE DEACETYLASE"/>
    <property type="match status" value="1"/>
</dbReference>
<dbReference type="EMBL" id="BDDM01000040">
    <property type="protein sequence ID" value="GAT77933.1"/>
    <property type="molecule type" value="Genomic_DNA"/>
</dbReference>
<accession>A0A170SDX4</accession>
<protein>
    <recommendedName>
        <fullName evidence="5 15">Succinyl-diaminopimelate desuccinylase</fullName>
        <shortName evidence="15">SDAP desuccinylase</shortName>
        <ecNumber evidence="4 15">3.5.1.18</ecNumber>
    </recommendedName>
    <alternativeName>
        <fullName evidence="13 15">N-succinyl-LL-2,6-diaminoheptanedioate amidohydrolase</fullName>
    </alternativeName>
</protein>
<dbReference type="InterPro" id="IPR002933">
    <property type="entry name" value="Peptidase_M20"/>
</dbReference>
<comment type="cofactor">
    <cofactor evidence="15">
        <name>Zn(2+)</name>
        <dbReference type="ChEBI" id="CHEBI:29105"/>
    </cofactor>
    <cofactor evidence="15">
        <name>Co(2+)</name>
        <dbReference type="ChEBI" id="CHEBI:48828"/>
    </cofactor>
    <text evidence="15">Binds 2 Zn(2+) or Co(2+) ions per subunit.</text>
</comment>
<evidence type="ECO:0000256" key="14">
    <source>
        <dbReference type="ARBA" id="ARBA00051301"/>
    </source>
</evidence>
<dbReference type="GO" id="GO:0019877">
    <property type="term" value="P:diaminopimelate biosynthetic process"/>
    <property type="evidence" value="ECO:0007669"/>
    <property type="project" value="UniProtKB-UniRule"/>
</dbReference>
<feature type="binding site" evidence="15">
    <location>
        <position position="105"/>
    </location>
    <ligand>
        <name>Zn(2+)</name>
        <dbReference type="ChEBI" id="CHEBI:29105"/>
        <label>2</label>
    </ligand>
</feature>
<dbReference type="AlphaFoldDB" id="A0A170SDX4"/>
<evidence type="ECO:0000256" key="8">
    <source>
        <dbReference type="ARBA" id="ARBA00022801"/>
    </source>
</evidence>
<dbReference type="SUPFAM" id="SSF55031">
    <property type="entry name" value="Bacterial exopeptidase dimerisation domain"/>
    <property type="match status" value="1"/>
</dbReference>
<keyword evidence="11 15" id="KW-0457">Lysine biosynthesis</keyword>
<feature type="domain" description="Peptidase M20 dimerisation" evidence="16">
    <location>
        <begin position="180"/>
        <end position="286"/>
    </location>
</feature>
<dbReference type="InterPro" id="IPR001261">
    <property type="entry name" value="ArgE/DapE_CS"/>
</dbReference>
<feature type="binding site" evidence="15">
    <location>
        <position position="352"/>
    </location>
    <ligand>
        <name>Zn(2+)</name>
        <dbReference type="ChEBI" id="CHEBI:29105"/>
        <label>2</label>
    </ligand>
</feature>
<feature type="binding site" evidence="15">
    <location>
        <position position="105"/>
    </location>
    <ligand>
        <name>Zn(2+)</name>
        <dbReference type="ChEBI" id="CHEBI:29105"/>
        <label>1</label>
    </ligand>
</feature>
<dbReference type="NCBIfam" id="NF009557">
    <property type="entry name" value="PRK13009.1"/>
    <property type="match status" value="1"/>
</dbReference>